<gene>
    <name evidence="3" type="ORF">APUU_10663S</name>
</gene>
<feature type="transmembrane region" description="Helical" evidence="2">
    <location>
        <begin position="46"/>
        <end position="65"/>
    </location>
</feature>
<dbReference type="PANTHER" id="PTHR33365:SF6">
    <property type="entry name" value="OXIDASE USTYA"/>
    <property type="match status" value="1"/>
</dbReference>
<reference evidence="3" key="2">
    <citation type="submission" date="2021-02" db="EMBL/GenBank/DDBJ databases">
        <title>Aspergillus puulaauensis MK2 genome sequence.</title>
        <authorList>
            <person name="Futagami T."/>
            <person name="Mori K."/>
            <person name="Kadooka C."/>
            <person name="Tanaka T."/>
        </authorList>
    </citation>
    <scope>NUCLEOTIDE SEQUENCE</scope>
    <source>
        <strain evidence="3">MK2</strain>
    </source>
</reference>
<evidence type="ECO:0000313" key="3">
    <source>
        <dbReference type="EMBL" id="BCS17835.1"/>
    </source>
</evidence>
<dbReference type="InterPro" id="IPR021765">
    <property type="entry name" value="UstYa-like"/>
</dbReference>
<protein>
    <submittedName>
        <fullName evidence="3">Uncharacterized protein</fullName>
    </submittedName>
</protein>
<keyword evidence="2" id="KW-1133">Transmembrane helix</keyword>
<dbReference type="Proteomes" id="UP000654913">
    <property type="component" value="Chromosome 1"/>
</dbReference>
<proteinExistence type="inferred from homology"/>
<sequence>MRILCRTRHNDADLPTDVEKLRVLPPQISPTEVRDRQYYTKYSNRLNYFTLTMVLITVILNIITITRSSTKCDNPSSPYAHLRRTREEPYVQVTDYYASPNNNSNSNNNNTIQDSLWDAININDGVVALSDKYASKHDLPTAQLRFPWDTTKGVYVLHGFHNLYCVKTIHASLSEFRAGGPQSRSWGHVSYCLDALRRQILCDADDTPRATEGRGDVGGGGGQQRNCRDWDGLVDFARENTACYRQPGGGDGDDDGNSVLERFKHCPQGSGYVVDDNYVSKDAGFVGLPGESIV</sequence>
<keyword evidence="2" id="KW-0472">Membrane</keyword>
<dbReference type="GO" id="GO:0043386">
    <property type="term" value="P:mycotoxin biosynthetic process"/>
    <property type="evidence" value="ECO:0007669"/>
    <property type="project" value="InterPro"/>
</dbReference>
<name>A0A7R7XAU3_9EURO</name>
<dbReference type="OrthoDB" id="3687641at2759"/>
<keyword evidence="2" id="KW-0812">Transmembrane</keyword>
<dbReference type="PANTHER" id="PTHR33365">
    <property type="entry name" value="YALI0B05434P"/>
    <property type="match status" value="1"/>
</dbReference>
<evidence type="ECO:0000313" key="4">
    <source>
        <dbReference type="Proteomes" id="UP000654913"/>
    </source>
</evidence>
<dbReference type="GeneID" id="64967840"/>
<dbReference type="Pfam" id="PF11807">
    <property type="entry name" value="UstYa"/>
    <property type="match status" value="1"/>
</dbReference>
<reference evidence="3" key="1">
    <citation type="submission" date="2021-01" db="EMBL/GenBank/DDBJ databases">
        <authorList>
            <consortium name="Aspergillus puulaauensis MK2 genome sequencing consortium"/>
            <person name="Kazuki M."/>
            <person name="Futagami T."/>
        </authorList>
    </citation>
    <scope>NUCLEOTIDE SEQUENCE</scope>
    <source>
        <strain evidence="3">MK2</strain>
    </source>
</reference>
<dbReference type="KEGG" id="apuu:APUU_10663S"/>
<organism evidence="3 4">
    <name type="scientific">Aspergillus puulaauensis</name>
    <dbReference type="NCBI Taxonomy" id="1220207"/>
    <lineage>
        <taxon>Eukaryota</taxon>
        <taxon>Fungi</taxon>
        <taxon>Dikarya</taxon>
        <taxon>Ascomycota</taxon>
        <taxon>Pezizomycotina</taxon>
        <taxon>Eurotiomycetes</taxon>
        <taxon>Eurotiomycetidae</taxon>
        <taxon>Eurotiales</taxon>
        <taxon>Aspergillaceae</taxon>
        <taxon>Aspergillus</taxon>
    </lineage>
</organism>
<dbReference type="RefSeq" id="XP_041550029.1">
    <property type="nucleotide sequence ID" value="XM_041703296.1"/>
</dbReference>
<keyword evidence="4" id="KW-1185">Reference proteome</keyword>
<accession>A0A7R7XAU3</accession>
<dbReference type="EMBL" id="AP024443">
    <property type="protein sequence ID" value="BCS17835.1"/>
    <property type="molecule type" value="Genomic_DNA"/>
</dbReference>
<evidence type="ECO:0000256" key="1">
    <source>
        <dbReference type="ARBA" id="ARBA00035112"/>
    </source>
</evidence>
<dbReference type="AlphaFoldDB" id="A0A7R7XAU3"/>
<comment type="similarity">
    <text evidence="1">Belongs to the ustYa family.</text>
</comment>
<evidence type="ECO:0000256" key="2">
    <source>
        <dbReference type="SAM" id="Phobius"/>
    </source>
</evidence>